<evidence type="ECO:0000313" key="4">
    <source>
        <dbReference type="Proteomes" id="UP000825051"/>
    </source>
</evidence>
<keyword evidence="1" id="KW-1133">Transmembrane helix</keyword>
<evidence type="ECO:0000313" key="3">
    <source>
        <dbReference type="EMBL" id="QYM79415.1"/>
    </source>
</evidence>
<dbReference type="InterPro" id="IPR043605">
    <property type="entry name" value="DUF883_C"/>
</dbReference>
<dbReference type="PANTHER" id="PTHR35893">
    <property type="entry name" value="INNER MEMBRANE PROTEIN-RELATED"/>
    <property type="match status" value="1"/>
</dbReference>
<keyword evidence="1" id="KW-0812">Transmembrane</keyword>
<keyword evidence="1" id="KW-0472">Membrane</keyword>
<name>A0A8F9TWI0_9BACT</name>
<evidence type="ECO:0000259" key="2">
    <source>
        <dbReference type="Pfam" id="PF19029"/>
    </source>
</evidence>
<dbReference type="Pfam" id="PF19029">
    <property type="entry name" value="DUF883_C"/>
    <property type="match status" value="1"/>
</dbReference>
<evidence type="ECO:0000256" key="1">
    <source>
        <dbReference type="SAM" id="Phobius"/>
    </source>
</evidence>
<accession>A0A8F9TWI0</accession>
<feature type="transmembrane region" description="Helical" evidence="1">
    <location>
        <begin position="88"/>
        <end position="106"/>
    </location>
</feature>
<dbReference type="InterPro" id="IPR010279">
    <property type="entry name" value="YqjD/ElaB"/>
</dbReference>
<dbReference type="AlphaFoldDB" id="A0A8F9TWI0"/>
<organism evidence="3 4">
    <name type="scientific">Horticoccus luteus</name>
    <dbReference type="NCBI Taxonomy" id="2862869"/>
    <lineage>
        <taxon>Bacteria</taxon>
        <taxon>Pseudomonadati</taxon>
        <taxon>Verrucomicrobiota</taxon>
        <taxon>Opitutia</taxon>
        <taxon>Opitutales</taxon>
        <taxon>Opitutaceae</taxon>
        <taxon>Horticoccus</taxon>
    </lineage>
</organism>
<dbReference type="GO" id="GO:0043022">
    <property type="term" value="F:ribosome binding"/>
    <property type="evidence" value="ECO:0007669"/>
    <property type="project" value="InterPro"/>
</dbReference>
<dbReference type="EMBL" id="CP080507">
    <property type="protein sequence ID" value="QYM79415.1"/>
    <property type="molecule type" value="Genomic_DNA"/>
</dbReference>
<protein>
    <recommendedName>
        <fullName evidence="2">DUF883 domain-containing protein</fullName>
    </recommendedName>
</protein>
<dbReference type="Proteomes" id="UP000825051">
    <property type="component" value="Chromosome"/>
</dbReference>
<dbReference type="RefSeq" id="WP_220163252.1">
    <property type="nucleotide sequence ID" value="NZ_CP080507.1"/>
</dbReference>
<keyword evidence="4" id="KW-1185">Reference proteome</keyword>
<proteinExistence type="predicted"/>
<reference evidence="3" key="1">
    <citation type="submission" date="2021-08" db="EMBL/GenBank/DDBJ databases">
        <title>Genome of a novel bacterium of the phylum Verrucomicrobia, Oleiharenicola sp. KSB-15.</title>
        <authorList>
            <person name="Chung J.-H."/>
            <person name="Ahn J.-H."/>
            <person name="Yoon Y."/>
            <person name="Kim D.-Y."/>
            <person name="An S.-H."/>
            <person name="Park I."/>
            <person name="Yeon J."/>
        </authorList>
    </citation>
    <scope>NUCLEOTIDE SEQUENCE</scope>
    <source>
        <strain evidence="3">KSB-15</strain>
    </source>
</reference>
<feature type="domain" description="DUF883" evidence="2">
    <location>
        <begin position="79"/>
        <end position="108"/>
    </location>
</feature>
<dbReference type="PANTHER" id="PTHR35893:SF3">
    <property type="entry name" value="INNER MEMBRANE PROTEIN"/>
    <property type="match status" value="1"/>
</dbReference>
<sequence>MHSSTATPPASSTHELPEELAANLRALIAEAEKTLSSRLGSSASRGLAELRDRLESTKEKIEELYGRAREKVVAGARTTDDAIRTHPYTTMGVALGAGLLIGALVSRRCRD</sequence>
<dbReference type="KEGG" id="ole:K0B96_02000"/>
<gene>
    <name evidence="3" type="ORF">K0B96_02000</name>
</gene>